<evidence type="ECO:0000256" key="3">
    <source>
        <dbReference type="ARBA" id="ARBA00022771"/>
    </source>
</evidence>
<dbReference type="GO" id="GO:0000785">
    <property type="term" value="C:chromatin"/>
    <property type="evidence" value="ECO:0007669"/>
    <property type="project" value="TreeGrafter"/>
</dbReference>
<dbReference type="STRING" id="299467.A0A443SLY0"/>
<evidence type="ECO:0000313" key="8">
    <source>
        <dbReference type="EMBL" id="RWS28546.1"/>
    </source>
</evidence>
<reference evidence="8 9" key="1">
    <citation type="journal article" date="2018" name="Gigascience">
        <title>Genomes of trombidid mites reveal novel predicted allergens and laterally-transferred genes associated with secondary metabolism.</title>
        <authorList>
            <person name="Dong X."/>
            <person name="Chaisiri K."/>
            <person name="Xia D."/>
            <person name="Armstrong S.D."/>
            <person name="Fang Y."/>
            <person name="Donnelly M.J."/>
            <person name="Kadowaki T."/>
            <person name="McGarry J.W."/>
            <person name="Darby A.C."/>
            <person name="Makepeace B.L."/>
        </authorList>
    </citation>
    <scope>NUCLEOTIDE SEQUENCE [LARGE SCALE GENOMIC DNA]</scope>
    <source>
        <strain evidence="8">UoL-UT</strain>
    </source>
</reference>
<feature type="domain" description="C2H2-type" evidence="7">
    <location>
        <begin position="455"/>
        <end position="484"/>
    </location>
</feature>
<dbReference type="SMART" id="SM00355">
    <property type="entry name" value="ZnF_C2H2"/>
    <property type="match status" value="7"/>
</dbReference>
<keyword evidence="4" id="KW-0862">Zinc</keyword>
<feature type="domain" description="C2H2-type" evidence="7">
    <location>
        <begin position="268"/>
        <end position="297"/>
    </location>
</feature>
<dbReference type="PROSITE" id="PS50157">
    <property type="entry name" value="ZINC_FINGER_C2H2_2"/>
    <property type="match status" value="7"/>
</dbReference>
<dbReference type="OrthoDB" id="6504251at2759"/>
<sequence length="555" mass="64582">MCTDNDEMYSHEETAAIMSQEKKRKERKERKYPCGYPGCQWVFTRTNHVARHHERVHPGFKPVKSNLDNKGQTNVLDRAPVSQSSSILQKHKTPIRAEQKLIDKSNKNLTFPLKCFSFTVLPEVEHNYVCDENSCNKCFSSKKEYNEHLFRIHHIVEPEICLRVEEDKEWVGDENKKSMDSNEQNQLVPHFDDNRNLSTYEPVKFLRPPRPFICDMPGCEKTYTKHSHLVRHKVETHKMEKPRSKSARGQLSIAGSVSEVDNSSERPFPCDYPGCGWSFKRQYHLNRHIVTHNNKFLTSFPRNSEDSSDVNDGWSNMNNCLKFEMNSENKHASNTVVIEEMNEEDVPIVKLESNFMCDFPSCGQTFSEKSLLDEHYVVHSGPSLVRDGNDSVENNLLKAIDDKAYHAESLLECVLHEINEDSPLKTCYEQNSTQINNCEEILIDRKRKSMEKRIFICDIPGCAKKFGRNCELTRHKLNHTDVWPFRCEFIGCGRKFKRKDVFKNHQRTHGRDYRDAKESDSSDSWPKSNLEDKISLKKENVDLHSEMNDLNPSES</sequence>
<keyword evidence="3 5" id="KW-0863">Zinc-finger</keyword>
<dbReference type="InterPro" id="IPR036236">
    <property type="entry name" value="Znf_C2H2_sf"/>
</dbReference>
<keyword evidence="9" id="KW-1185">Reference proteome</keyword>
<dbReference type="AlphaFoldDB" id="A0A443SLY0"/>
<dbReference type="GO" id="GO:0000978">
    <property type="term" value="F:RNA polymerase II cis-regulatory region sequence-specific DNA binding"/>
    <property type="evidence" value="ECO:0007669"/>
    <property type="project" value="TreeGrafter"/>
</dbReference>
<evidence type="ECO:0000256" key="5">
    <source>
        <dbReference type="PROSITE-ProRule" id="PRU00042"/>
    </source>
</evidence>
<dbReference type="Pfam" id="PF00096">
    <property type="entry name" value="zf-C2H2"/>
    <property type="match status" value="2"/>
</dbReference>
<name>A0A443SLY0_9ACAR</name>
<evidence type="ECO:0000256" key="1">
    <source>
        <dbReference type="ARBA" id="ARBA00022723"/>
    </source>
</evidence>
<feature type="domain" description="C2H2-type" evidence="7">
    <location>
        <begin position="128"/>
        <end position="158"/>
    </location>
</feature>
<dbReference type="VEuPathDB" id="VectorBase:LDEU003492"/>
<protein>
    <submittedName>
        <fullName evidence="8">Zinc finger protein 84-like protein</fullName>
    </submittedName>
</protein>
<dbReference type="GO" id="GO:0005667">
    <property type="term" value="C:transcription regulator complex"/>
    <property type="evidence" value="ECO:0007669"/>
    <property type="project" value="TreeGrafter"/>
</dbReference>
<dbReference type="PANTHER" id="PTHR14003">
    <property type="entry name" value="TRANSCRIPTIONAL REPRESSOR PROTEIN YY"/>
    <property type="match status" value="1"/>
</dbReference>
<dbReference type="FunFam" id="3.30.160.60:FF:000125">
    <property type="entry name" value="Putative zinc finger protein 143"/>
    <property type="match status" value="1"/>
</dbReference>
<dbReference type="GO" id="GO:0008270">
    <property type="term" value="F:zinc ion binding"/>
    <property type="evidence" value="ECO:0007669"/>
    <property type="project" value="UniProtKB-KW"/>
</dbReference>
<evidence type="ECO:0000259" key="7">
    <source>
        <dbReference type="PROSITE" id="PS50157"/>
    </source>
</evidence>
<comment type="caution">
    <text evidence="8">The sequence shown here is derived from an EMBL/GenBank/DDBJ whole genome shotgun (WGS) entry which is preliminary data.</text>
</comment>
<evidence type="ECO:0000256" key="6">
    <source>
        <dbReference type="SAM" id="MobiDB-lite"/>
    </source>
</evidence>
<dbReference type="InterPro" id="IPR013087">
    <property type="entry name" value="Znf_C2H2_type"/>
</dbReference>
<organism evidence="8 9">
    <name type="scientific">Leptotrombidium deliense</name>
    <dbReference type="NCBI Taxonomy" id="299467"/>
    <lineage>
        <taxon>Eukaryota</taxon>
        <taxon>Metazoa</taxon>
        <taxon>Ecdysozoa</taxon>
        <taxon>Arthropoda</taxon>
        <taxon>Chelicerata</taxon>
        <taxon>Arachnida</taxon>
        <taxon>Acari</taxon>
        <taxon>Acariformes</taxon>
        <taxon>Trombidiformes</taxon>
        <taxon>Prostigmata</taxon>
        <taxon>Anystina</taxon>
        <taxon>Parasitengona</taxon>
        <taxon>Trombiculoidea</taxon>
        <taxon>Trombiculidae</taxon>
        <taxon>Leptotrombidium</taxon>
    </lineage>
</organism>
<feature type="domain" description="C2H2-type" evidence="7">
    <location>
        <begin position="32"/>
        <end position="62"/>
    </location>
</feature>
<feature type="compositionally biased region" description="Polar residues" evidence="6">
    <location>
        <begin position="247"/>
        <end position="260"/>
    </location>
</feature>
<proteinExistence type="predicted"/>
<feature type="compositionally biased region" description="Basic and acidic residues" evidence="6">
    <location>
        <begin position="507"/>
        <end position="520"/>
    </location>
</feature>
<feature type="region of interest" description="Disordered" evidence="6">
    <location>
        <begin position="507"/>
        <end position="529"/>
    </location>
</feature>
<feature type="domain" description="C2H2-type" evidence="7">
    <location>
        <begin position="485"/>
        <end position="514"/>
    </location>
</feature>
<dbReference type="SUPFAM" id="SSF57667">
    <property type="entry name" value="beta-beta-alpha zinc fingers"/>
    <property type="match status" value="4"/>
</dbReference>
<feature type="region of interest" description="Disordered" evidence="6">
    <location>
        <begin position="173"/>
        <end position="193"/>
    </location>
</feature>
<evidence type="ECO:0000256" key="2">
    <source>
        <dbReference type="ARBA" id="ARBA00022737"/>
    </source>
</evidence>
<dbReference type="PANTHER" id="PTHR14003:SF19">
    <property type="entry name" value="YY2 TRANSCRIPTION FACTOR"/>
    <property type="match status" value="1"/>
</dbReference>
<dbReference type="GO" id="GO:0000981">
    <property type="term" value="F:DNA-binding transcription factor activity, RNA polymerase II-specific"/>
    <property type="evidence" value="ECO:0007669"/>
    <property type="project" value="TreeGrafter"/>
</dbReference>
<evidence type="ECO:0000256" key="4">
    <source>
        <dbReference type="ARBA" id="ARBA00022833"/>
    </source>
</evidence>
<keyword evidence="2" id="KW-0677">Repeat</keyword>
<dbReference type="Proteomes" id="UP000288716">
    <property type="component" value="Unassembled WGS sequence"/>
</dbReference>
<dbReference type="Gene3D" id="3.30.160.60">
    <property type="entry name" value="Classic Zinc Finger"/>
    <property type="match status" value="6"/>
</dbReference>
<dbReference type="GO" id="GO:0031519">
    <property type="term" value="C:PcG protein complex"/>
    <property type="evidence" value="ECO:0007669"/>
    <property type="project" value="TreeGrafter"/>
</dbReference>
<feature type="region of interest" description="Disordered" evidence="6">
    <location>
        <begin position="235"/>
        <end position="260"/>
    </location>
</feature>
<dbReference type="EMBL" id="NCKV01001319">
    <property type="protein sequence ID" value="RWS28546.1"/>
    <property type="molecule type" value="Genomic_DNA"/>
</dbReference>
<feature type="domain" description="C2H2-type" evidence="7">
    <location>
        <begin position="212"/>
        <end position="242"/>
    </location>
</feature>
<keyword evidence="1" id="KW-0479">Metal-binding</keyword>
<evidence type="ECO:0000313" key="9">
    <source>
        <dbReference type="Proteomes" id="UP000288716"/>
    </source>
</evidence>
<dbReference type="PROSITE" id="PS00028">
    <property type="entry name" value="ZINC_FINGER_C2H2_1"/>
    <property type="match status" value="7"/>
</dbReference>
<accession>A0A443SLY0</accession>
<gene>
    <name evidence="8" type="ORF">B4U80_07384</name>
</gene>
<feature type="domain" description="C2H2-type" evidence="7">
    <location>
        <begin position="355"/>
        <end position="384"/>
    </location>
</feature>